<evidence type="ECO:0000256" key="6">
    <source>
        <dbReference type="ARBA" id="ARBA00022723"/>
    </source>
</evidence>
<dbReference type="EC" id="3.2.2.27" evidence="3"/>
<proteinExistence type="inferred from homology"/>
<evidence type="ECO:0000256" key="4">
    <source>
        <dbReference type="ARBA" id="ARBA00019403"/>
    </source>
</evidence>
<dbReference type="Gene3D" id="3.40.470.10">
    <property type="entry name" value="Uracil-DNA glycosylase-like domain"/>
    <property type="match status" value="1"/>
</dbReference>
<dbReference type="InterPro" id="IPR051536">
    <property type="entry name" value="UDG_Type-4/5"/>
</dbReference>
<dbReference type="SMART" id="SM00986">
    <property type="entry name" value="UDG"/>
    <property type="match status" value="1"/>
</dbReference>
<keyword evidence="5" id="KW-0004">4Fe-4S</keyword>
<organism evidence="13 14">
    <name type="scientific">Pontiella agarivorans</name>
    <dbReference type="NCBI Taxonomy" id="3038953"/>
    <lineage>
        <taxon>Bacteria</taxon>
        <taxon>Pseudomonadati</taxon>
        <taxon>Kiritimatiellota</taxon>
        <taxon>Kiritimatiellia</taxon>
        <taxon>Kiritimatiellales</taxon>
        <taxon>Pontiellaceae</taxon>
        <taxon>Pontiella</taxon>
    </lineage>
</organism>
<keyword evidence="14" id="KW-1185">Reference proteome</keyword>
<evidence type="ECO:0000256" key="8">
    <source>
        <dbReference type="ARBA" id="ARBA00022801"/>
    </source>
</evidence>
<evidence type="ECO:0000313" key="13">
    <source>
        <dbReference type="EMBL" id="MDZ8118284.1"/>
    </source>
</evidence>
<keyword evidence="9" id="KW-0408">Iron</keyword>
<evidence type="ECO:0000256" key="5">
    <source>
        <dbReference type="ARBA" id="ARBA00022485"/>
    </source>
</evidence>
<dbReference type="NCBIfam" id="TIGR00758">
    <property type="entry name" value="UDG_fam4"/>
    <property type="match status" value="1"/>
</dbReference>
<protein>
    <recommendedName>
        <fullName evidence="4">Type-4 uracil-DNA glycosylase</fullName>
        <ecNumber evidence="3">3.2.2.27</ecNumber>
    </recommendedName>
</protein>
<evidence type="ECO:0000256" key="2">
    <source>
        <dbReference type="ARBA" id="ARBA00006521"/>
    </source>
</evidence>
<comment type="similarity">
    <text evidence="2">Belongs to the uracil-DNA glycosylase (UDG) superfamily. Type 4 (UDGa) family.</text>
</comment>
<keyword evidence="7" id="KW-0227">DNA damage</keyword>
<dbReference type="RefSeq" id="WP_322608082.1">
    <property type="nucleotide sequence ID" value="NZ_JARVCO010000007.1"/>
</dbReference>
<reference evidence="13 14" key="1">
    <citation type="journal article" date="2024" name="Appl. Environ. Microbiol.">
        <title>Pontiella agarivorans sp. nov., a novel marine anaerobic bacterium capable of degrading macroalgal polysaccharides and fixing nitrogen.</title>
        <authorList>
            <person name="Liu N."/>
            <person name="Kivenson V."/>
            <person name="Peng X."/>
            <person name="Cui Z."/>
            <person name="Lankiewicz T.S."/>
            <person name="Gosselin K.M."/>
            <person name="English C.J."/>
            <person name="Blair E.M."/>
            <person name="O'Malley M.A."/>
            <person name="Valentine D.L."/>
        </authorList>
    </citation>
    <scope>NUCLEOTIDE SEQUENCE [LARGE SCALE GENOMIC DNA]</scope>
    <source>
        <strain evidence="13 14">NLcol2</strain>
    </source>
</reference>
<evidence type="ECO:0000256" key="7">
    <source>
        <dbReference type="ARBA" id="ARBA00022763"/>
    </source>
</evidence>
<sequence>MAEETTYYGLLEDIEKYLEYQRDEGVQRLEVDRAVLLALAKEPEVETVKPLKVETVPIPEDFQTLEAISDHISACTNCTLCETRNATVPGEGRGDSPDIMFIGEGPGAEEDAQGRPFVGKAGQLLEKMIEAMGYTREQVFIGNVVKCRPPKNRKPLPEEMEMCLPYLRRQIKLIQPKVIVGLGGTAMEGLLGRPVGITRIRGVWHEYAGIRLMPTFHPSYLLRDPSKKKDAWADLKLVLAALSKEPPPRK</sequence>
<evidence type="ECO:0000256" key="10">
    <source>
        <dbReference type="ARBA" id="ARBA00023014"/>
    </source>
</evidence>
<dbReference type="PANTHER" id="PTHR33693">
    <property type="entry name" value="TYPE-5 URACIL-DNA GLYCOSYLASE"/>
    <property type="match status" value="1"/>
</dbReference>
<comment type="catalytic activity">
    <reaction evidence="1">
        <text>Hydrolyzes single-stranded DNA or mismatched double-stranded DNA and polynucleotides, releasing free uracil.</text>
        <dbReference type="EC" id="3.2.2.27"/>
    </reaction>
</comment>
<dbReference type="InterPro" id="IPR005273">
    <property type="entry name" value="Ura-DNA_glyco_family4"/>
</dbReference>
<evidence type="ECO:0000256" key="1">
    <source>
        <dbReference type="ARBA" id="ARBA00001400"/>
    </source>
</evidence>
<dbReference type="CDD" id="cd10030">
    <property type="entry name" value="UDG-F4_TTUDGA_SPO1dp_like"/>
    <property type="match status" value="1"/>
</dbReference>
<dbReference type="Proteomes" id="UP001290861">
    <property type="component" value="Unassembled WGS sequence"/>
</dbReference>
<dbReference type="InterPro" id="IPR036895">
    <property type="entry name" value="Uracil-DNA_glycosylase-like_sf"/>
</dbReference>
<evidence type="ECO:0000256" key="9">
    <source>
        <dbReference type="ARBA" id="ARBA00023004"/>
    </source>
</evidence>
<name>A0ABU5MVP0_9BACT</name>
<evidence type="ECO:0000256" key="3">
    <source>
        <dbReference type="ARBA" id="ARBA00012030"/>
    </source>
</evidence>
<dbReference type="SUPFAM" id="SSF52141">
    <property type="entry name" value="Uracil-DNA glycosylase-like"/>
    <property type="match status" value="1"/>
</dbReference>
<keyword evidence="11" id="KW-0234">DNA repair</keyword>
<evidence type="ECO:0000256" key="11">
    <source>
        <dbReference type="ARBA" id="ARBA00023204"/>
    </source>
</evidence>
<accession>A0ABU5MVP0</accession>
<keyword evidence="13" id="KW-0326">Glycosidase</keyword>
<dbReference type="EMBL" id="JARVCO010000007">
    <property type="protein sequence ID" value="MDZ8118284.1"/>
    <property type="molecule type" value="Genomic_DNA"/>
</dbReference>
<dbReference type="GO" id="GO:0004844">
    <property type="term" value="F:uracil DNA N-glycosylase activity"/>
    <property type="evidence" value="ECO:0007669"/>
    <property type="project" value="UniProtKB-EC"/>
</dbReference>
<dbReference type="Pfam" id="PF03167">
    <property type="entry name" value="UDG"/>
    <property type="match status" value="1"/>
</dbReference>
<keyword evidence="10" id="KW-0411">Iron-sulfur</keyword>
<comment type="caution">
    <text evidence="13">The sequence shown here is derived from an EMBL/GenBank/DDBJ whole genome shotgun (WGS) entry which is preliminary data.</text>
</comment>
<keyword evidence="6" id="KW-0479">Metal-binding</keyword>
<keyword evidence="8 13" id="KW-0378">Hydrolase</keyword>
<evidence type="ECO:0000259" key="12">
    <source>
        <dbReference type="SMART" id="SM00986"/>
    </source>
</evidence>
<dbReference type="InterPro" id="IPR005122">
    <property type="entry name" value="Uracil-DNA_glycosylase-like"/>
</dbReference>
<evidence type="ECO:0000313" key="14">
    <source>
        <dbReference type="Proteomes" id="UP001290861"/>
    </source>
</evidence>
<gene>
    <name evidence="13" type="ORF">P9H32_06535</name>
</gene>
<feature type="domain" description="Uracil-DNA glycosylase-like" evidence="12">
    <location>
        <begin position="89"/>
        <end position="236"/>
    </location>
</feature>
<dbReference type="PANTHER" id="PTHR33693:SF1">
    <property type="entry name" value="TYPE-4 URACIL-DNA GLYCOSYLASE"/>
    <property type="match status" value="1"/>
</dbReference>
<dbReference type="SMART" id="SM00987">
    <property type="entry name" value="UreE_C"/>
    <property type="match status" value="1"/>
</dbReference>